<dbReference type="InterPro" id="IPR036318">
    <property type="entry name" value="FAD-bd_PCMH-like_sf"/>
</dbReference>
<accession>A0AAN7LP59</accession>
<dbReference type="SUPFAM" id="SSF56176">
    <property type="entry name" value="FAD-binding/transporter-associated domain-like"/>
    <property type="match status" value="1"/>
</dbReference>
<dbReference type="InterPro" id="IPR016167">
    <property type="entry name" value="FAD-bd_PCMH_sub1"/>
</dbReference>
<dbReference type="GO" id="GO:0071949">
    <property type="term" value="F:FAD binding"/>
    <property type="evidence" value="ECO:0007669"/>
    <property type="project" value="InterPro"/>
</dbReference>
<evidence type="ECO:0000256" key="2">
    <source>
        <dbReference type="ARBA" id="ARBA00005466"/>
    </source>
</evidence>
<dbReference type="Gene3D" id="3.40.462.10">
    <property type="entry name" value="FAD-linked oxidases, C-terminal domain"/>
    <property type="match status" value="1"/>
</dbReference>
<comment type="catalytic activity">
    <reaction evidence="7">
        <text>N(6)-dimethylallyladenine + A + H2O = 3-methyl-2-butenal + adenine + AH2</text>
        <dbReference type="Rhea" id="RHEA:13625"/>
        <dbReference type="ChEBI" id="CHEBI:13193"/>
        <dbReference type="ChEBI" id="CHEBI:15377"/>
        <dbReference type="ChEBI" id="CHEBI:15825"/>
        <dbReference type="ChEBI" id="CHEBI:16708"/>
        <dbReference type="ChEBI" id="CHEBI:17499"/>
        <dbReference type="ChEBI" id="CHEBI:17660"/>
        <dbReference type="EC" id="1.5.99.12"/>
    </reaction>
</comment>
<dbReference type="Gene3D" id="3.30.43.10">
    <property type="entry name" value="Uridine Diphospho-n-acetylenolpyruvylglucosamine Reductase, domain 2"/>
    <property type="match status" value="1"/>
</dbReference>
<evidence type="ECO:0000259" key="8">
    <source>
        <dbReference type="PROSITE" id="PS51387"/>
    </source>
</evidence>
<feature type="domain" description="FAD-binding PCMH-type" evidence="8">
    <location>
        <begin position="72"/>
        <end position="263"/>
    </location>
</feature>
<dbReference type="Pfam" id="PF01565">
    <property type="entry name" value="FAD_binding_4"/>
    <property type="match status" value="1"/>
</dbReference>
<keyword evidence="6" id="KW-0560">Oxidoreductase</keyword>
<evidence type="ECO:0000256" key="3">
    <source>
        <dbReference type="ARBA" id="ARBA00011928"/>
    </source>
</evidence>
<evidence type="ECO:0000256" key="6">
    <source>
        <dbReference type="ARBA" id="ARBA00023002"/>
    </source>
</evidence>
<dbReference type="InterPro" id="IPR006094">
    <property type="entry name" value="Oxid_FAD_bind_N"/>
</dbReference>
<dbReference type="Proteomes" id="UP001346149">
    <property type="component" value="Unassembled WGS sequence"/>
</dbReference>
<keyword evidence="5" id="KW-0274">FAD</keyword>
<proteinExistence type="inferred from homology"/>
<dbReference type="InterPro" id="IPR015345">
    <property type="entry name" value="Cytokinin_DH_FAD/cytokin-bd"/>
</dbReference>
<evidence type="ECO:0000313" key="10">
    <source>
        <dbReference type="Proteomes" id="UP001346149"/>
    </source>
</evidence>
<keyword evidence="10" id="KW-1185">Reference proteome</keyword>
<protein>
    <recommendedName>
        <fullName evidence="3">cytokinin dehydrogenase</fullName>
        <ecNumber evidence="3">1.5.99.12</ecNumber>
    </recommendedName>
</protein>
<dbReference type="PROSITE" id="PS51387">
    <property type="entry name" value="FAD_PCMH"/>
    <property type="match status" value="1"/>
</dbReference>
<dbReference type="InterPro" id="IPR016164">
    <property type="entry name" value="FAD-linked_Oxase-like_C"/>
</dbReference>
<comment type="cofactor">
    <cofactor evidence="1">
        <name>FAD</name>
        <dbReference type="ChEBI" id="CHEBI:57692"/>
    </cofactor>
</comment>
<reference evidence="9 10" key="1">
    <citation type="journal article" date="2023" name="Hortic Res">
        <title>Pangenome of water caltrop reveals structural variations and asymmetric subgenome divergence after allopolyploidization.</title>
        <authorList>
            <person name="Zhang X."/>
            <person name="Chen Y."/>
            <person name="Wang L."/>
            <person name="Yuan Y."/>
            <person name="Fang M."/>
            <person name="Shi L."/>
            <person name="Lu R."/>
            <person name="Comes H.P."/>
            <person name="Ma Y."/>
            <person name="Chen Y."/>
            <person name="Huang G."/>
            <person name="Zhou Y."/>
            <person name="Zheng Z."/>
            <person name="Qiu Y."/>
        </authorList>
    </citation>
    <scope>NUCLEOTIDE SEQUENCE [LARGE SCALE GENOMIC DNA]</scope>
    <source>
        <strain evidence="9">F231</strain>
    </source>
</reference>
<comment type="similarity">
    <text evidence="2">Belongs to the oxygen-dependent FAD-linked oxidoreductase family.</text>
</comment>
<dbReference type="InterPro" id="IPR016169">
    <property type="entry name" value="FAD-bd_PCMH_sub2"/>
</dbReference>
<evidence type="ECO:0000256" key="4">
    <source>
        <dbReference type="ARBA" id="ARBA00022630"/>
    </source>
</evidence>
<name>A0AAN7LP59_TRANT</name>
<dbReference type="PANTHER" id="PTHR13878:SF115">
    <property type="entry name" value="CYTOKININ DEHYDROGENASE"/>
    <property type="match status" value="1"/>
</dbReference>
<dbReference type="InterPro" id="IPR016166">
    <property type="entry name" value="FAD-bd_PCMH"/>
</dbReference>
<gene>
    <name evidence="9" type="ORF">SAY86_002082</name>
</gene>
<dbReference type="GO" id="GO:0009690">
    <property type="term" value="P:cytokinin metabolic process"/>
    <property type="evidence" value="ECO:0007669"/>
    <property type="project" value="InterPro"/>
</dbReference>
<dbReference type="Pfam" id="PF09265">
    <property type="entry name" value="Cytokin-bind"/>
    <property type="match status" value="1"/>
</dbReference>
<dbReference type="GO" id="GO:0019139">
    <property type="term" value="F:cytokinin dehydrogenase activity"/>
    <property type="evidence" value="ECO:0007669"/>
    <property type="project" value="UniProtKB-EC"/>
</dbReference>
<dbReference type="Gene3D" id="3.30.465.10">
    <property type="match status" value="1"/>
</dbReference>
<dbReference type="EMBL" id="JAXQNO010000013">
    <property type="protein sequence ID" value="KAK4785393.1"/>
    <property type="molecule type" value="Genomic_DNA"/>
</dbReference>
<dbReference type="InterPro" id="IPR050432">
    <property type="entry name" value="FAD-linked_Oxidoreductases_BP"/>
</dbReference>
<organism evidence="9 10">
    <name type="scientific">Trapa natans</name>
    <name type="common">Water chestnut</name>
    <dbReference type="NCBI Taxonomy" id="22666"/>
    <lineage>
        <taxon>Eukaryota</taxon>
        <taxon>Viridiplantae</taxon>
        <taxon>Streptophyta</taxon>
        <taxon>Embryophyta</taxon>
        <taxon>Tracheophyta</taxon>
        <taxon>Spermatophyta</taxon>
        <taxon>Magnoliopsida</taxon>
        <taxon>eudicotyledons</taxon>
        <taxon>Gunneridae</taxon>
        <taxon>Pentapetalae</taxon>
        <taxon>rosids</taxon>
        <taxon>malvids</taxon>
        <taxon>Myrtales</taxon>
        <taxon>Lythraceae</taxon>
        <taxon>Trapa</taxon>
    </lineage>
</organism>
<evidence type="ECO:0000256" key="1">
    <source>
        <dbReference type="ARBA" id="ARBA00001974"/>
    </source>
</evidence>
<sequence length="538" mass="60370">MEGMRRYPPMAISTYLIVVFIMSKLINMDIAMSTGHLLDDTRLPSLPPALADKLRTDNDSISLASTDYGNIIRQSPLAVLRPSSTADIISLVQSSYVSSSAARLLTIAARGVSHSVQGQAMARFGVVVDMPSSGNSDDPDAVTVASIYDNASGEYLHYADVRSGVLWIDVLRATIKQGLAPVSWTDYLYLTVGGTLSNAGISGQTFRHGPQINNVLELDVITGRGEFFSGCSRSNISELFYAVLGGLGQFGIITRARIVLGPVQNRVKWIKMLYNDFSAFTRDQERLISINGKNQSNALNYLEGNLLMNQGGGSSDNWWPSSFPESDVERISSLVTDHGIVYCIEVAKYYDNDSRDSVLKDLDELFTGSGYVPGFKFERDVSLEEFLGRVRLRDNHDQAHPWLNLFVPKSRFSDFDNGVFKDIVLRNNITTGLVLVYPMNRTKWDNQMSASIPDEEVFYAVGFLHSSGLNDWQRFDRQNKQILQYCKDNGINVKQYLPQYHTKEDWESHFGSKWRTFLTRKSRFDPKMILSPGQRIFT</sequence>
<dbReference type="InterPro" id="IPR016170">
    <property type="entry name" value="Cytok_DH_C_sf"/>
</dbReference>
<evidence type="ECO:0000256" key="7">
    <source>
        <dbReference type="ARBA" id="ARBA00048224"/>
    </source>
</evidence>
<evidence type="ECO:0000256" key="5">
    <source>
        <dbReference type="ARBA" id="ARBA00022827"/>
    </source>
</evidence>
<evidence type="ECO:0000313" key="9">
    <source>
        <dbReference type="EMBL" id="KAK4785393.1"/>
    </source>
</evidence>
<dbReference type="EC" id="1.5.99.12" evidence="3"/>
<keyword evidence="4" id="KW-0285">Flavoprotein</keyword>
<comment type="caution">
    <text evidence="9">The sequence shown here is derived from an EMBL/GenBank/DDBJ whole genome shotgun (WGS) entry which is preliminary data.</text>
</comment>
<dbReference type="PANTHER" id="PTHR13878">
    <property type="entry name" value="GULONOLACTONE OXIDASE"/>
    <property type="match status" value="1"/>
</dbReference>
<dbReference type="AlphaFoldDB" id="A0AAN7LP59"/>
<dbReference type="SUPFAM" id="SSF55103">
    <property type="entry name" value="FAD-linked oxidases, C-terminal domain"/>
    <property type="match status" value="1"/>
</dbReference>